<protein>
    <submittedName>
        <fullName evidence="2">Uncharacterized protein</fullName>
    </submittedName>
</protein>
<feature type="compositionally biased region" description="Basic and acidic residues" evidence="1">
    <location>
        <begin position="81"/>
        <end position="98"/>
    </location>
</feature>
<keyword evidence="3" id="KW-1185">Reference proteome</keyword>
<evidence type="ECO:0000313" key="2">
    <source>
        <dbReference type="EMBL" id="GAU22336.1"/>
    </source>
</evidence>
<dbReference type="Proteomes" id="UP000242715">
    <property type="component" value="Unassembled WGS sequence"/>
</dbReference>
<dbReference type="EMBL" id="DF973245">
    <property type="protein sequence ID" value="GAU22336.1"/>
    <property type="molecule type" value="Genomic_DNA"/>
</dbReference>
<feature type="compositionally biased region" description="Basic residues" evidence="1">
    <location>
        <begin position="99"/>
        <end position="111"/>
    </location>
</feature>
<evidence type="ECO:0000256" key="1">
    <source>
        <dbReference type="SAM" id="MobiDB-lite"/>
    </source>
</evidence>
<accession>A0A2Z6LU55</accession>
<organism evidence="2 3">
    <name type="scientific">Trifolium subterraneum</name>
    <name type="common">Subterranean clover</name>
    <dbReference type="NCBI Taxonomy" id="3900"/>
    <lineage>
        <taxon>Eukaryota</taxon>
        <taxon>Viridiplantae</taxon>
        <taxon>Streptophyta</taxon>
        <taxon>Embryophyta</taxon>
        <taxon>Tracheophyta</taxon>
        <taxon>Spermatophyta</taxon>
        <taxon>Magnoliopsida</taxon>
        <taxon>eudicotyledons</taxon>
        <taxon>Gunneridae</taxon>
        <taxon>Pentapetalae</taxon>
        <taxon>rosids</taxon>
        <taxon>fabids</taxon>
        <taxon>Fabales</taxon>
        <taxon>Fabaceae</taxon>
        <taxon>Papilionoideae</taxon>
        <taxon>50 kb inversion clade</taxon>
        <taxon>NPAAA clade</taxon>
        <taxon>Hologalegina</taxon>
        <taxon>IRL clade</taxon>
        <taxon>Trifolieae</taxon>
        <taxon>Trifolium</taxon>
    </lineage>
</organism>
<proteinExistence type="predicted"/>
<feature type="compositionally biased region" description="Basic residues" evidence="1">
    <location>
        <begin position="36"/>
        <end position="45"/>
    </location>
</feature>
<feature type="compositionally biased region" description="Low complexity" evidence="1">
    <location>
        <begin position="53"/>
        <end position="66"/>
    </location>
</feature>
<evidence type="ECO:0000313" key="3">
    <source>
        <dbReference type="Proteomes" id="UP000242715"/>
    </source>
</evidence>
<dbReference type="AlphaFoldDB" id="A0A2Z6LU55"/>
<gene>
    <name evidence="2" type="ORF">TSUD_106640</name>
</gene>
<reference evidence="3" key="1">
    <citation type="journal article" date="2017" name="Front. Plant Sci.">
        <title>Climate Clever Clovers: New Paradigm to Reduce the Environmental Footprint of Ruminants by Breeding Low Methanogenic Forages Utilizing Haplotype Variation.</title>
        <authorList>
            <person name="Kaur P."/>
            <person name="Appels R."/>
            <person name="Bayer P.E."/>
            <person name="Keeble-Gagnere G."/>
            <person name="Wang J."/>
            <person name="Hirakawa H."/>
            <person name="Shirasawa K."/>
            <person name="Vercoe P."/>
            <person name="Stefanova K."/>
            <person name="Durmic Z."/>
            <person name="Nichols P."/>
            <person name="Revell C."/>
            <person name="Isobe S.N."/>
            <person name="Edwards D."/>
            <person name="Erskine W."/>
        </authorList>
    </citation>
    <scope>NUCLEOTIDE SEQUENCE [LARGE SCALE GENOMIC DNA]</scope>
    <source>
        <strain evidence="3">cv. Daliak</strain>
    </source>
</reference>
<name>A0A2Z6LU55_TRISU</name>
<feature type="region of interest" description="Disordered" evidence="1">
    <location>
        <begin position="24"/>
        <end position="141"/>
    </location>
</feature>
<sequence length="141" mass="15922">MRPTHDQQHVRLRGTNYVIVAAATKVKSRGENPRSTKLKPPRHLHPPPPKAPDPTIATTTPLIISPLDMLQASPNIGNKTQNREETRQKNENREEQKHHAQKRNRVTKKHTTITNTGGAEKQATTTTTTDFQENQKQNTNT</sequence>
<feature type="compositionally biased region" description="Polar residues" evidence="1">
    <location>
        <begin position="130"/>
        <end position="141"/>
    </location>
</feature>